<dbReference type="Pfam" id="PF13443">
    <property type="entry name" value="HTH_26"/>
    <property type="match status" value="1"/>
</dbReference>
<dbReference type="EMBL" id="QGLG01000002">
    <property type="protein sequence ID" value="PXY84857.1"/>
    <property type="molecule type" value="Genomic_DNA"/>
</dbReference>
<evidence type="ECO:0000259" key="2">
    <source>
        <dbReference type="PROSITE" id="PS50943"/>
    </source>
</evidence>
<protein>
    <submittedName>
        <fullName evidence="3">XRE family transcriptional regulator</fullName>
    </submittedName>
</protein>
<accession>A0ABX5N149</accession>
<feature type="domain" description="HTH cro/C1-type" evidence="2">
    <location>
        <begin position="5"/>
        <end position="59"/>
    </location>
</feature>
<organism evidence="3 4">
    <name type="scientific">Lactobacillus melliventris</name>
    <dbReference type="NCBI Taxonomy" id="1218507"/>
    <lineage>
        <taxon>Bacteria</taxon>
        <taxon>Bacillati</taxon>
        <taxon>Bacillota</taxon>
        <taxon>Bacilli</taxon>
        <taxon>Lactobacillales</taxon>
        <taxon>Lactobacillaceae</taxon>
        <taxon>Lactobacillus</taxon>
    </lineage>
</organism>
<dbReference type="CDD" id="cd00093">
    <property type="entry name" value="HTH_XRE"/>
    <property type="match status" value="1"/>
</dbReference>
<dbReference type="PROSITE" id="PS50943">
    <property type="entry name" value="HTH_CROC1"/>
    <property type="match status" value="1"/>
</dbReference>
<evidence type="ECO:0000256" key="1">
    <source>
        <dbReference type="ARBA" id="ARBA00023125"/>
    </source>
</evidence>
<dbReference type="PANTHER" id="PTHR46558:SF11">
    <property type="entry name" value="HTH-TYPE TRANSCRIPTIONAL REGULATOR XRE"/>
    <property type="match status" value="1"/>
</dbReference>
<comment type="caution">
    <text evidence="3">The sequence shown here is derived from an EMBL/GenBank/DDBJ whole genome shotgun (WGS) entry which is preliminary data.</text>
</comment>
<dbReference type="InterPro" id="IPR001387">
    <property type="entry name" value="Cro/C1-type_HTH"/>
</dbReference>
<proteinExistence type="predicted"/>
<dbReference type="InterPro" id="IPR010982">
    <property type="entry name" value="Lambda_DNA-bd_dom_sf"/>
</dbReference>
<dbReference type="Proteomes" id="UP000247698">
    <property type="component" value="Unassembled WGS sequence"/>
</dbReference>
<reference evidence="3 4" key="1">
    <citation type="submission" date="2018-05" db="EMBL/GenBank/DDBJ databases">
        <title>Reference genomes for bee gut microbiota database.</title>
        <authorList>
            <person name="Ellegaard K.M."/>
        </authorList>
    </citation>
    <scope>NUCLEOTIDE SEQUENCE [LARGE SCALE GENOMIC DNA]</scope>
    <source>
        <strain evidence="3 4">ESL0184</strain>
    </source>
</reference>
<dbReference type="PANTHER" id="PTHR46558">
    <property type="entry name" value="TRACRIPTIONAL REGULATORY PROTEIN-RELATED-RELATED"/>
    <property type="match status" value="1"/>
</dbReference>
<dbReference type="SMART" id="SM00530">
    <property type="entry name" value="HTH_XRE"/>
    <property type="match status" value="1"/>
</dbReference>
<name>A0ABX5N149_9LACO</name>
<sequence length="110" mass="12499">MAKNIQHYMDKKSISRKKLADDLNISYTTLSSWLQADSYPRIDKIELLAKYFGISVSSLIEDSENNKKSQPQTIDLKEEPKVIAYGGKPISKEDMEIIKAILERHLNGGD</sequence>
<dbReference type="SUPFAM" id="SSF47413">
    <property type="entry name" value="lambda repressor-like DNA-binding domains"/>
    <property type="match status" value="1"/>
</dbReference>
<evidence type="ECO:0000313" key="4">
    <source>
        <dbReference type="Proteomes" id="UP000247698"/>
    </source>
</evidence>
<dbReference type="Gene3D" id="1.10.260.40">
    <property type="entry name" value="lambda repressor-like DNA-binding domains"/>
    <property type="match status" value="1"/>
</dbReference>
<keyword evidence="4" id="KW-1185">Reference proteome</keyword>
<dbReference type="RefSeq" id="WP_110446335.1">
    <property type="nucleotide sequence ID" value="NZ_QGLG01000002.1"/>
</dbReference>
<evidence type="ECO:0000313" key="3">
    <source>
        <dbReference type="EMBL" id="PXY84857.1"/>
    </source>
</evidence>
<gene>
    <name evidence="3" type="ORF">DK873_06855</name>
</gene>
<keyword evidence="1" id="KW-0238">DNA-binding</keyword>